<gene>
    <name evidence="7" type="ORF">Tsubulata_013774</name>
</gene>
<sequence length="254" mass="28626">GSRRKWYIHNRPREKETYTERVEIGKKKKNLMLVGDGMDATIITRSLNTGDGIGLFQTFIVGNCPEMGLWPKILGSKITTGPQKASGPGWPLLVSADRASLYRCMVDGFQDALYVHDNWQFYRDCYSTGTVDFIFGDAAVVLQNCSIVARNSNLDQSRHHSKRSLAVHGRIIVGQLSCILTLPNILITSDGRCRLEMNSWIHYIYFGEYSNSRSGIAVNKRVNWTTYHVITSTTEVQQFTMAGLIQGGEWLKPI</sequence>
<comment type="subcellular location">
    <subcellularLocation>
        <location evidence="1">Secreted</location>
        <location evidence="1">Cell wall</location>
    </subcellularLocation>
</comment>
<protein>
    <recommendedName>
        <fullName evidence="6">Pectinesterase catalytic domain-containing protein</fullName>
    </recommendedName>
</protein>
<dbReference type="Pfam" id="PF01095">
    <property type="entry name" value="Pectinesterase"/>
    <property type="match status" value="2"/>
</dbReference>
<dbReference type="OrthoDB" id="2019149at2759"/>
<dbReference type="Proteomes" id="UP001141552">
    <property type="component" value="Unassembled WGS sequence"/>
</dbReference>
<name>A0A9Q0J595_9ROSI</name>
<feature type="non-terminal residue" evidence="7">
    <location>
        <position position="1"/>
    </location>
</feature>
<accession>A0A9Q0J595</accession>
<comment type="pathway">
    <text evidence="2">Glycan metabolism; pectin degradation; 2-dehydro-3-deoxy-D-gluconate from pectin: step 1/5.</text>
</comment>
<evidence type="ECO:0000256" key="5">
    <source>
        <dbReference type="ARBA" id="ARBA00023085"/>
    </source>
</evidence>
<keyword evidence="8" id="KW-1185">Reference proteome</keyword>
<keyword evidence="4" id="KW-0378">Hydrolase</keyword>
<evidence type="ECO:0000313" key="8">
    <source>
        <dbReference type="Proteomes" id="UP001141552"/>
    </source>
</evidence>
<dbReference type="InterPro" id="IPR000070">
    <property type="entry name" value="Pectinesterase_cat"/>
</dbReference>
<proteinExistence type="predicted"/>
<evidence type="ECO:0000256" key="3">
    <source>
        <dbReference type="ARBA" id="ARBA00022512"/>
    </source>
</evidence>
<dbReference type="GO" id="GO:0030599">
    <property type="term" value="F:pectinesterase activity"/>
    <property type="evidence" value="ECO:0007669"/>
    <property type="project" value="InterPro"/>
</dbReference>
<dbReference type="PANTHER" id="PTHR31707">
    <property type="entry name" value="PECTINESTERASE"/>
    <property type="match status" value="1"/>
</dbReference>
<evidence type="ECO:0000256" key="4">
    <source>
        <dbReference type="ARBA" id="ARBA00022801"/>
    </source>
</evidence>
<keyword evidence="5" id="KW-0063">Aspartyl esterase</keyword>
<feature type="non-terminal residue" evidence="7">
    <location>
        <position position="254"/>
    </location>
</feature>
<dbReference type="InterPro" id="IPR012334">
    <property type="entry name" value="Pectin_lyas_fold"/>
</dbReference>
<dbReference type="InterPro" id="IPR011050">
    <property type="entry name" value="Pectin_lyase_fold/virulence"/>
</dbReference>
<reference evidence="7" key="1">
    <citation type="submission" date="2022-02" db="EMBL/GenBank/DDBJ databases">
        <authorList>
            <person name="Henning P.M."/>
            <person name="McCubbin A.G."/>
            <person name="Shore J.S."/>
        </authorList>
    </citation>
    <scope>NUCLEOTIDE SEQUENCE</scope>
    <source>
        <strain evidence="7">F60SS</strain>
        <tissue evidence="7">Leaves</tissue>
    </source>
</reference>
<evidence type="ECO:0000259" key="6">
    <source>
        <dbReference type="Pfam" id="PF01095"/>
    </source>
</evidence>
<evidence type="ECO:0000256" key="2">
    <source>
        <dbReference type="ARBA" id="ARBA00005184"/>
    </source>
</evidence>
<dbReference type="AlphaFoldDB" id="A0A9Q0J595"/>
<organism evidence="7 8">
    <name type="scientific">Turnera subulata</name>
    <dbReference type="NCBI Taxonomy" id="218843"/>
    <lineage>
        <taxon>Eukaryota</taxon>
        <taxon>Viridiplantae</taxon>
        <taxon>Streptophyta</taxon>
        <taxon>Embryophyta</taxon>
        <taxon>Tracheophyta</taxon>
        <taxon>Spermatophyta</taxon>
        <taxon>Magnoliopsida</taxon>
        <taxon>eudicotyledons</taxon>
        <taxon>Gunneridae</taxon>
        <taxon>Pentapetalae</taxon>
        <taxon>rosids</taxon>
        <taxon>fabids</taxon>
        <taxon>Malpighiales</taxon>
        <taxon>Passifloraceae</taxon>
        <taxon>Turnera</taxon>
    </lineage>
</organism>
<comment type="caution">
    <text evidence="7">The sequence shown here is derived from an EMBL/GenBank/DDBJ whole genome shotgun (WGS) entry which is preliminary data.</text>
</comment>
<dbReference type="Gene3D" id="2.160.20.10">
    <property type="entry name" value="Single-stranded right-handed beta-helix, Pectin lyase-like"/>
    <property type="match status" value="2"/>
</dbReference>
<feature type="domain" description="Pectinesterase catalytic" evidence="6">
    <location>
        <begin position="186"/>
        <end position="247"/>
    </location>
</feature>
<keyword evidence="3" id="KW-0134">Cell wall</keyword>
<evidence type="ECO:0000256" key="1">
    <source>
        <dbReference type="ARBA" id="ARBA00004191"/>
    </source>
</evidence>
<reference evidence="7" key="2">
    <citation type="journal article" date="2023" name="Plants (Basel)">
        <title>Annotation of the Turnera subulata (Passifloraceae) Draft Genome Reveals the S-Locus Evolved after the Divergence of Turneroideae from Passifloroideae in a Stepwise Manner.</title>
        <authorList>
            <person name="Henning P.M."/>
            <person name="Roalson E.H."/>
            <person name="Mir W."/>
            <person name="McCubbin A.G."/>
            <person name="Shore J.S."/>
        </authorList>
    </citation>
    <scope>NUCLEOTIDE SEQUENCE</scope>
    <source>
        <strain evidence="7">F60SS</strain>
    </source>
</reference>
<dbReference type="SUPFAM" id="SSF51126">
    <property type="entry name" value="Pectin lyase-like"/>
    <property type="match status" value="1"/>
</dbReference>
<dbReference type="GO" id="GO:0042545">
    <property type="term" value="P:cell wall modification"/>
    <property type="evidence" value="ECO:0007669"/>
    <property type="project" value="InterPro"/>
</dbReference>
<keyword evidence="3" id="KW-0964">Secreted</keyword>
<feature type="domain" description="Pectinesterase catalytic" evidence="6">
    <location>
        <begin position="16"/>
        <end position="157"/>
    </location>
</feature>
<evidence type="ECO:0000313" key="7">
    <source>
        <dbReference type="EMBL" id="KAJ4828898.1"/>
    </source>
</evidence>
<dbReference type="EMBL" id="JAKUCV010006051">
    <property type="protein sequence ID" value="KAJ4828898.1"/>
    <property type="molecule type" value="Genomic_DNA"/>
</dbReference>